<evidence type="ECO:0000313" key="1">
    <source>
        <dbReference type="EnsemblPlants" id="AET7Gv20586300.1"/>
    </source>
</evidence>
<name>A0A453RHU0_AEGTS</name>
<reference evidence="1" key="5">
    <citation type="journal article" date="2021" name="G3 (Bethesda)">
        <title>Aegilops tauschii genome assembly Aet v5.0 features greater sequence contiguity and improved annotation.</title>
        <authorList>
            <person name="Wang L."/>
            <person name="Zhu T."/>
            <person name="Rodriguez J.C."/>
            <person name="Deal K.R."/>
            <person name="Dubcovsky J."/>
            <person name="McGuire P.E."/>
            <person name="Lux T."/>
            <person name="Spannagl M."/>
            <person name="Mayer K.F.X."/>
            <person name="Baldrich P."/>
            <person name="Meyers B.C."/>
            <person name="Huo N."/>
            <person name="Gu Y.Q."/>
            <person name="Zhou H."/>
            <person name="Devos K.M."/>
            <person name="Bennetzen J.L."/>
            <person name="Unver T."/>
            <person name="Budak H."/>
            <person name="Gulick P.J."/>
            <person name="Galiba G."/>
            <person name="Kalapos B."/>
            <person name="Nelson D.R."/>
            <person name="Li P."/>
            <person name="You F.M."/>
            <person name="Luo M.C."/>
            <person name="Dvorak J."/>
        </authorList>
    </citation>
    <scope>NUCLEOTIDE SEQUENCE [LARGE SCALE GENOMIC DNA]</scope>
    <source>
        <strain evidence="1">cv. AL8/78</strain>
    </source>
</reference>
<organism evidence="1 2">
    <name type="scientific">Aegilops tauschii subsp. strangulata</name>
    <name type="common">Goatgrass</name>
    <dbReference type="NCBI Taxonomy" id="200361"/>
    <lineage>
        <taxon>Eukaryota</taxon>
        <taxon>Viridiplantae</taxon>
        <taxon>Streptophyta</taxon>
        <taxon>Embryophyta</taxon>
        <taxon>Tracheophyta</taxon>
        <taxon>Spermatophyta</taxon>
        <taxon>Magnoliopsida</taxon>
        <taxon>Liliopsida</taxon>
        <taxon>Poales</taxon>
        <taxon>Poaceae</taxon>
        <taxon>BOP clade</taxon>
        <taxon>Pooideae</taxon>
        <taxon>Triticodae</taxon>
        <taxon>Triticeae</taxon>
        <taxon>Triticinae</taxon>
        <taxon>Aegilops</taxon>
    </lineage>
</organism>
<reference evidence="2" key="2">
    <citation type="journal article" date="2017" name="Nat. Plants">
        <title>The Aegilops tauschii genome reveals multiple impacts of transposons.</title>
        <authorList>
            <person name="Zhao G."/>
            <person name="Zou C."/>
            <person name="Li K."/>
            <person name="Wang K."/>
            <person name="Li T."/>
            <person name="Gao L."/>
            <person name="Zhang X."/>
            <person name="Wang H."/>
            <person name="Yang Z."/>
            <person name="Liu X."/>
            <person name="Jiang W."/>
            <person name="Mao L."/>
            <person name="Kong X."/>
            <person name="Jiao Y."/>
            <person name="Jia J."/>
        </authorList>
    </citation>
    <scope>NUCLEOTIDE SEQUENCE [LARGE SCALE GENOMIC DNA]</scope>
    <source>
        <strain evidence="2">cv. AL8/78</strain>
    </source>
</reference>
<reference evidence="2" key="1">
    <citation type="journal article" date="2014" name="Science">
        <title>Ancient hybridizations among the ancestral genomes of bread wheat.</title>
        <authorList>
            <consortium name="International Wheat Genome Sequencing Consortium,"/>
            <person name="Marcussen T."/>
            <person name="Sandve S.R."/>
            <person name="Heier L."/>
            <person name="Spannagl M."/>
            <person name="Pfeifer M."/>
            <person name="Jakobsen K.S."/>
            <person name="Wulff B.B."/>
            <person name="Steuernagel B."/>
            <person name="Mayer K.F."/>
            <person name="Olsen O.A."/>
        </authorList>
    </citation>
    <scope>NUCLEOTIDE SEQUENCE [LARGE SCALE GENOMIC DNA]</scope>
    <source>
        <strain evidence="2">cv. AL8/78</strain>
    </source>
</reference>
<dbReference type="EnsemblPlants" id="AET7Gv20586300.1">
    <property type="protein sequence ID" value="AET7Gv20586300.1"/>
    <property type="gene ID" value="AET7Gv20586300"/>
</dbReference>
<dbReference type="Proteomes" id="UP000015105">
    <property type="component" value="Chromosome 7D"/>
</dbReference>
<accession>A0A453RHU0</accession>
<reference evidence="1" key="3">
    <citation type="journal article" date="2017" name="Nature">
        <title>Genome sequence of the progenitor of the wheat D genome Aegilops tauschii.</title>
        <authorList>
            <person name="Luo M.C."/>
            <person name="Gu Y.Q."/>
            <person name="Puiu D."/>
            <person name="Wang H."/>
            <person name="Twardziok S.O."/>
            <person name="Deal K.R."/>
            <person name="Huo N."/>
            <person name="Zhu T."/>
            <person name="Wang L."/>
            <person name="Wang Y."/>
            <person name="McGuire P.E."/>
            <person name="Liu S."/>
            <person name="Long H."/>
            <person name="Ramasamy R.K."/>
            <person name="Rodriguez J.C."/>
            <person name="Van S.L."/>
            <person name="Yuan L."/>
            <person name="Wang Z."/>
            <person name="Xia Z."/>
            <person name="Xiao L."/>
            <person name="Anderson O.D."/>
            <person name="Ouyang S."/>
            <person name="Liang Y."/>
            <person name="Zimin A.V."/>
            <person name="Pertea G."/>
            <person name="Qi P."/>
            <person name="Bennetzen J.L."/>
            <person name="Dai X."/>
            <person name="Dawson M.W."/>
            <person name="Muller H.G."/>
            <person name="Kugler K."/>
            <person name="Rivarola-Duarte L."/>
            <person name="Spannagl M."/>
            <person name="Mayer K.F.X."/>
            <person name="Lu F.H."/>
            <person name="Bevan M.W."/>
            <person name="Leroy P."/>
            <person name="Li P."/>
            <person name="You F.M."/>
            <person name="Sun Q."/>
            <person name="Liu Z."/>
            <person name="Lyons E."/>
            <person name="Wicker T."/>
            <person name="Salzberg S.L."/>
            <person name="Devos K.M."/>
            <person name="Dvorak J."/>
        </authorList>
    </citation>
    <scope>NUCLEOTIDE SEQUENCE [LARGE SCALE GENOMIC DNA]</scope>
    <source>
        <strain evidence="1">cv. AL8/78</strain>
    </source>
</reference>
<reference evidence="1" key="4">
    <citation type="submission" date="2019-03" db="UniProtKB">
        <authorList>
            <consortium name="EnsemblPlants"/>
        </authorList>
    </citation>
    <scope>IDENTIFICATION</scope>
</reference>
<proteinExistence type="predicted"/>
<dbReference type="AlphaFoldDB" id="A0A453RHU0"/>
<sequence>SPWPVLHLLSPTDLATTKFTIFPTFSIPRPPPASGRPPASLGFLRCSLASSPPVIDPDTSILILGS</sequence>
<dbReference type="Gramene" id="AET7Gv20586300.1">
    <property type="protein sequence ID" value="AET7Gv20586300.1"/>
    <property type="gene ID" value="AET7Gv20586300"/>
</dbReference>
<keyword evidence="2" id="KW-1185">Reference proteome</keyword>
<protein>
    <submittedName>
        <fullName evidence="1">Uncharacterized protein</fullName>
    </submittedName>
</protein>
<evidence type="ECO:0000313" key="2">
    <source>
        <dbReference type="Proteomes" id="UP000015105"/>
    </source>
</evidence>